<comment type="caution">
    <text evidence="1">The sequence shown here is derived from an EMBL/GenBank/DDBJ whole genome shotgun (WGS) entry which is preliminary data.</text>
</comment>
<dbReference type="EMBL" id="BMAW01003240">
    <property type="protein sequence ID" value="GFS82488.1"/>
    <property type="molecule type" value="Genomic_DNA"/>
</dbReference>
<sequence length="16" mass="1810">ASSWPPSRSSTWTSSW</sequence>
<feature type="non-terminal residue" evidence="1">
    <location>
        <position position="1"/>
    </location>
</feature>
<evidence type="ECO:0000313" key="2">
    <source>
        <dbReference type="Proteomes" id="UP000887013"/>
    </source>
</evidence>
<feature type="non-terminal residue" evidence="1">
    <location>
        <position position="16"/>
    </location>
</feature>
<accession>A0A8X6T667</accession>
<evidence type="ECO:0000313" key="1">
    <source>
        <dbReference type="EMBL" id="GFS82488.1"/>
    </source>
</evidence>
<organism evidence="1 2">
    <name type="scientific">Nephila pilipes</name>
    <name type="common">Giant wood spider</name>
    <name type="synonym">Nephila maculata</name>
    <dbReference type="NCBI Taxonomy" id="299642"/>
    <lineage>
        <taxon>Eukaryota</taxon>
        <taxon>Metazoa</taxon>
        <taxon>Ecdysozoa</taxon>
        <taxon>Arthropoda</taxon>
        <taxon>Chelicerata</taxon>
        <taxon>Arachnida</taxon>
        <taxon>Araneae</taxon>
        <taxon>Araneomorphae</taxon>
        <taxon>Entelegynae</taxon>
        <taxon>Araneoidea</taxon>
        <taxon>Nephilidae</taxon>
        <taxon>Nephila</taxon>
    </lineage>
</organism>
<gene>
    <name evidence="1" type="ORF">NPIL_286071</name>
</gene>
<reference evidence="1" key="1">
    <citation type="submission" date="2020-08" db="EMBL/GenBank/DDBJ databases">
        <title>Multicomponent nature underlies the extraordinary mechanical properties of spider dragline silk.</title>
        <authorList>
            <person name="Kono N."/>
            <person name="Nakamura H."/>
            <person name="Mori M."/>
            <person name="Yoshida Y."/>
            <person name="Ohtoshi R."/>
            <person name="Malay A.D."/>
            <person name="Moran D.A.P."/>
            <person name="Tomita M."/>
            <person name="Numata K."/>
            <person name="Arakawa K."/>
        </authorList>
    </citation>
    <scope>NUCLEOTIDE SEQUENCE</scope>
</reference>
<proteinExistence type="predicted"/>
<dbReference type="Proteomes" id="UP000887013">
    <property type="component" value="Unassembled WGS sequence"/>
</dbReference>
<keyword evidence="2" id="KW-1185">Reference proteome</keyword>
<dbReference type="AlphaFoldDB" id="A0A8X6T667"/>
<protein>
    <submittedName>
        <fullName evidence="1">Uncharacterized protein</fullName>
    </submittedName>
</protein>
<name>A0A8X6T667_NEPPI</name>